<dbReference type="RefSeq" id="XP_002764740.1">
    <property type="nucleotide sequence ID" value="XM_002764694.1"/>
</dbReference>
<evidence type="ECO:0000313" key="3">
    <source>
        <dbReference type="Proteomes" id="UP000007800"/>
    </source>
</evidence>
<evidence type="ECO:0000256" key="1">
    <source>
        <dbReference type="SAM" id="SignalP"/>
    </source>
</evidence>
<dbReference type="Proteomes" id="UP000007800">
    <property type="component" value="Unassembled WGS sequence"/>
</dbReference>
<accession>C5M0U9</accession>
<dbReference type="AlphaFoldDB" id="C5M0U9"/>
<keyword evidence="1" id="KW-0732">Signal</keyword>
<sequence length="269" mass="29861">MTRLLNIFATIAGVLSTQADPSADDLVANFTALLGNPDVHKFIDKALMEAPPPPNPNSRELDEVLGDGDLASGRGRYRFCSKCKTIHSTAINAYFIQQITEICRRSGPDPGPRSPGRDHFSPTDEFCDHLKKGIASLDQFLNGYIFMRSRALQLATTACIGTKQCPTHDAYNSFFNPIVPGRLVDFTRFEYCPYQPFHSDRDCFEKVSNKMLEFAVRQVECACGDYGNKDLEEFCGYVATDEHFGQGLVLGFVGVFELAVGYCIADQCH</sequence>
<evidence type="ECO:0000313" key="2">
    <source>
        <dbReference type="EMBL" id="EEQ97457.1"/>
    </source>
</evidence>
<keyword evidence="3" id="KW-1185">Reference proteome</keyword>
<feature type="chain" id="PRO_5002954890" evidence="1">
    <location>
        <begin position="20"/>
        <end position="269"/>
    </location>
</feature>
<dbReference type="InParanoid" id="C5M0U9"/>
<gene>
    <name evidence="2" type="ORF">Pmar_PMAR029180</name>
</gene>
<name>C5M0U9_PERM5</name>
<dbReference type="GeneID" id="9055013"/>
<organism evidence="3">
    <name type="scientific">Perkinsus marinus (strain ATCC 50983 / TXsc)</name>
    <dbReference type="NCBI Taxonomy" id="423536"/>
    <lineage>
        <taxon>Eukaryota</taxon>
        <taxon>Sar</taxon>
        <taxon>Alveolata</taxon>
        <taxon>Perkinsozoa</taxon>
        <taxon>Perkinsea</taxon>
        <taxon>Perkinsida</taxon>
        <taxon>Perkinsidae</taxon>
        <taxon>Perkinsus</taxon>
    </lineage>
</organism>
<proteinExistence type="predicted"/>
<protein>
    <submittedName>
        <fullName evidence="2">Uncharacterized protein</fullName>
    </submittedName>
</protein>
<dbReference type="OMA" id="ACNERCA"/>
<feature type="signal peptide" evidence="1">
    <location>
        <begin position="1"/>
        <end position="19"/>
    </location>
</feature>
<reference evidence="2 3" key="1">
    <citation type="submission" date="2008-07" db="EMBL/GenBank/DDBJ databases">
        <authorList>
            <person name="El-Sayed N."/>
            <person name="Caler E."/>
            <person name="Inman J."/>
            <person name="Amedeo P."/>
            <person name="Hass B."/>
            <person name="Wortman J."/>
        </authorList>
    </citation>
    <scope>NUCLEOTIDE SEQUENCE [LARGE SCALE GENOMIC DNA]</scope>
    <source>
        <strain evidence="3">ATCC 50983 / TXsc</strain>
    </source>
</reference>
<dbReference type="EMBL" id="GG687161">
    <property type="protein sequence ID" value="EEQ97457.1"/>
    <property type="molecule type" value="Genomic_DNA"/>
</dbReference>